<dbReference type="RefSeq" id="WP_249332082.1">
    <property type="nucleotide sequence ID" value="NZ_JACRSY010000006.1"/>
</dbReference>
<dbReference type="Proteomes" id="UP000655830">
    <property type="component" value="Unassembled WGS sequence"/>
</dbReference>
<feature type="transmembrane region" description="Helical" evidence="5">
    <location>
        <begin position="17"/>
        <end position="38"/>
    </location>
</feature>
<comment type="subcellular location">
    <subcellularLocation>
        <location evidence="1">Membrane</location>
        <topology evidence="1">Multi-pass membrane protein</topology>
    </subcellularLocation>
</comment>
<dbReference type="AlphaFoldDB" id="A0A926EG39"/>
<feature type="transmembrane region" description="Helical" evidence="5">
    <location>
        <begin position="156"/>
        <end position="178"/>
    </location>
</feature>
<dbReference type="InterPro" id="IPR051533">
    <property type="entry name" value="WaaL-like"/>
</dbReference>
<feature type="transmembrane region" description="Helical" evidence="5">
    <location>
        <begin position="119"/>
        <end position="144"/>
    </location>
</feature>
<dbReference type="Pfam" id="PF04932">
    <property type="entry name" value="Wzy_C"/>
    <property type="match status" value="1"/>
</dbReference>
<dbReference type="PANTHER" id="PTHR37422:SF13">
    <property type="entry name" value="LIPOPOLYSACCHARIDE BIOSYNTHESIS PROTEIN PA4999-RELATED"/>
    <property type="match status" value="1"/>
</dbReference>
<sequence length="637" mass="71961">MEKVKESQGRYQFNFSWLWYIPIMIGVGIIPLIMRMTIVDITDQEYADLFNQVQIVDIFSQYKAGSILGIAAVMLIMLFLSFNKKDLKVDKVFKIMSIGVGIYLIFTILSGVLSQHQDIAWWGVADRAEGTVVLLAYIVMMYYTYYMVQKKENIQLILIPLGILTCIVAILGICQYVGKDIVLTTDFGKNLIVPEAYAQYREGLSGVHGPGKMYGTMYHYNYVGSFGALIVPIFLTLFLFMHNIKYRVVFGGLTVCGVIVLLGSTSRAGLIGAGLTSLVFVIVFCKRILKSWKWIVPIAGIGLIGVIVLNSALGGKLFARIPSLISDAIQLVQGPSEQEDFKQKLPIQGLQESENKVILKTSQGDMVIRSAGQEKAEDQTLIFQDIDGNVIPNILDGETYRFEDERFIHITIDRRTELSETASKWLVEYDKERIFYLGVEQDEVYYVNPITYERDVLEDPRRVGFYGKERLGSARGYIWSRSLPLLKDTLITGYGPDNYALYFPQDDYLGKWYAYGTTNMIVDKPHNLYLQIALNQGVVALVGFMILIGTYIVQSIKLYACRKGYSEFEIIGIAFFLGIIGYLGAGIFNDSVVSVAPIFWILLGTGMAVNFIIQKERRDYEKTLEHATILMKNKKHI</sequence>
<keyword evidence="2 5" id="KW-0812">Transmembrane</keyword>
<keyword evidence="7" id="KW-0436">Ligase</keyword>
<dbReference type="GO" id="GO:0016874">
    <property type="term" value="F:ligase activity"/>
    <property type="evidence" value="ECO:0007669"/>
    <property type="project" value="UniProtKB-KW"/>
</dbReference>
<keyword evidence="8" id="KW-1185">Reference proteome</keyword>
<evidence type="ECO:0000256" key="3">
    <source>
        <dbReference type="ARBA" id="ARBA00022989"/>
    </source>
</evidence>
<reference evidence="7" key="1">
    <citation type="submission" date="2020-08" db="EMBL/GenBank/DDBJ databases">
        <title>Genome public.</title>
        <authorList>
            <person name="Liu C."/>
            <person name="Sun Q."/>
        </authorList>
    </citation>
    <scope>NUCLEOTIDE SEQUENCE</scope>
    <source>
        <strain evidence="7">NSJ-12</strain>
    </source>
</reference>
<protein>
    <submittedName>
        <fullName evidence="7">O-antigen ligase family protein</fullName>
    </submittedName>
</protein>
<feature type="domain" description="O-antigen ligase-related" evidence="6">
    <location>
        <begin position="466"/>
        <end position="545"/>
    </location>
</feature>
<evidence type="ECO:0000259" key="6">
    <source>
        <dbReference type="Pfam" id="PF04932"/>
    </source>
</evidence>
<organism evidence="7 8">
    <name type="scientific">Zhenhengia yiwuensis</name>
    <dbReference type="NCBI Taxonomy" id="2763666"/>
    <lineage>
        <taxon>Bacteria</taxon>
        <taxon>Bacillati</taxon>
        <taxon>Bacillota</taxon>
        <taxon>Clostridia</taxon>
        <taxon>Lachnospirales</taxon>
        <taxon>Lachnospiraceae</taxon>
        <taxon>Zhenhengia</taxon>
    </lineage>
</organism>
<evidence type="ECO:0000313" key="8">
    <source>
        <dbReference type="Proteomes" id="UP000655830"/>
    </source>
</evidence>
<evidence type="ECO:0000256" key="2">
    <source>
        <dbReference type="ARBA" id="ARBA00022692"/>
    </source>
</evidence>
<feature type="transmembrane region" description="Helical" evidence="5">
    <location>
        <begin position="58"/>
        <end position="80"/>
    </location>
</feature>
<comment type="caution">
    <text evidence="7">The sequence shown here is derived from an EMBL/GenBank/DDBJ whole genome shotgun (WGS) entry which is preliminary data.</text>
</comment>
<gene>
    <name evidence="7" type="ORF">H8718_05185</name>
</gene>
<dbReference type="PANTHER" id="PTHR37422">
    <property type="entry name" value="TEICHURONIC ACID BIOSYNTHESIS PROTEIN TUAE"/>
    <property type="match status" value="1"/>
</dbReference>
<dbReference type="GO" id="GO:0016020">
    <property type="term" value="C:membrane"/>
    <property type="evidence" value="ECO:0007669"/>
    <property type="project" value="UniProtKB-SubCell"/>
</dbReference>
<feature type="transmembrane region" description="Helical" evidence="5">
    <location>
        <begin position="248"/>
        <end position="264"/>
    </location>
</feature>
<name>A0A926EG39_9FIRM</name>
<feature type="transmembrane region" description="Helical" evidence="5">
    <location>
        <begin position="92"/>
        <end position="113"/>
    </location>
</feature>
<proteinExistence type="predicted"/>
<keyword evidence="4 5" id="KW-0472">Membrane</keyword>
<evidence type="ECO:0000313" key="7">
    <source>
        <dbReference type="EMBL" id="MBC8578926.1"/>
    </source>
</evidence>
<evidence type="ECO:0000256" key="1">
    <source>
        <dbReference type="ARBA" id="ARBA00004141"/>
    </source>
</evidence>
<feature type="transmembrane region" description="Helical" evidence="5">
    <location>
        <begin position="565"/>
        <end position="588"/>
    </location>
</feature>
<feature type="transmembrane region" description="Helical" evidence="5">
    <location>
        <begin position="270"/>
        <end position="289"/>
    </location>
</feature>
<keyword evidence="3 5" id="KW-1133">Transmembrane helix</keyword>
<feature type="transmembrane region" description="Helical" evidence="5">
    <location>
        <begin position="294"/>
        <end position="313"/>
    </location>
</feature>
<evidence type="ECO:0000256" key="5">
    <source>
        <dbReference type="SAM" id="Phobius"/>
    </source>
</evidence>
<feature type="transmembrane region" description="Helical" evidence="5">
    <location>
        <begin position="594"/>
        <end position="613"/>
    </location>
</feature>
<accession>A0A926EG39</accession>
<dbReference type="InterPro" id="IPR007016">
    <property type="entry name" value="O-antigen_ligase-rel_domated"/>
</dbReference>
<dbReference type="EMBL" id="JACRSY010000006">
    <property type="protein sequence ID" value="MBC8578926.1"/>
    <property type="molecule type" value="Genomic_DNA"/>
</dbReference>
<evidence type="ECO:0000256" key="4">
    <source>
        <dbReference type="ARBA" id="ARBA00023136"/>
    </source>
</evidence>
<feature type="transmembrane region" description="Helical" evidence="5">
    <location>
        <begin position="222"/>
        <end position="241"/>
    </location>
</feature>
<feature type="transmembrane region" description="Helical" evidence="5">
    <location>
        <begin position="528"/>
        <end position="553"/>
    </location>
</feature>